<evidence type="ECO:0000256" key="1">
    <source>
        <dbReference type="ARBA" id="ARBA00004141"/>
    </source>
</evidence>
<feature type="transmembrane region" description="Helical" evidence="5">
    <location>
        <begin position="122"/>
        <end position="144"/>
    </location>
</feature>
<feature type="transmembrane region" description="Helical" evidence="5">
    <location>
        <begin position="64"/>
        <end position="83"/>
    </location>
</feature>
<dbReference type="AlphaFoldDB" id="A0A4R7C5U8"/>
<evidence type="ECO:0000256" key="4">
    <source>
        <dbReference type="ARBA" id="ARBA00023136"/>
    </source>
</evidence>
<evidence type="ECO:0000313" key="8">
    <source>
        <dbReference type="Proteomes" id="UP000295122"/>
    </source>
</evidence>
<dbReference type="InterPro" id="IPR051533">
    <property type="entry name" value="WaaL-like"/>
</dbReference>
<dbReference type="EMBL" id="SNZR01000011">
    <property type="protein sequence ID" value="TDR93940.1"/>
    <property type="molecule type" value="Genomic_DNA"/>
</dbReference>
<comment type="caution">
    <text evidence="7">The sequence shown here is derived from an EMBL/GenBank/DDBJ whole genome shotgun (WGS) entry which is preliminary data.</text>
</comment>
<keyword evidence="7" id="KW-0436">Ligase</keyword>
<organism evidence="7 8">
    <name type="scientific">Enterovirga rhinocerotis</name>
    <dbReference type="NCBI Taxonomy" id="1339210"/>
    <lineage>
        <taxon>Bacteria</taxon>
        <taxon>Pseudomonadati</taxon>
        <taxon>Pseudomonadota</taxon>
        <taxon>Alphaproteobacteria</taxon>
        <taxon>Hyphomicrobiales</taxon>
        <taxon>Methylobacteriaceae</taxon>
        <taxon>Enterovirga</taxon>
    </lineage>
</organism>
<dbReference type="InterPro" id="IPR007016">
    <property type="entry name" value="O-antigen_ligase-rel_domated"/>
</dbReference>
<evidence type="ECO:0000313" key="7">
    <source>
        <dbReference type="EMBL" id="TDR93940.1"/>
    </source>
</evidence>
<keyword evidence="3 5" id="KW-1133">Transmembrane helix</keyword>
<keyword evidence="2 5" id="KW-0812">Transmembrane</keyword>
<evidence type="ECO:0000256" key="5">
    <source>
        <dbReference type="SAM" id="Phobius"/>
    </source>
</evidence>
<dbReference type="GO" id="GO:0016874">
    <property type="term" value="F:ligase activity"/>
    <property type="evidence" value="ECO:0007669"/>
    <property type="project" value="UniProtKB-KW"/>
</dbReference>
<reference evidence="7 8" key="1">
    <citation type="submission" date="2019-03" db="EMBL/GenBank/DDBJ databases">
        <title>Genomic Encyclopedia of Type Strains, Phase IV (KMG-IV): sequencing the most valuable type-strain genomes for metagenomic binning, comparative biology and taxonomic classification.</title>
        <authorList>
            <person name="Goeker M."/>
        </authorList>
    </citation>
    <scope>NUCLEOTIDE SEQUENCE [LARGE SCALE GENOMIC DNA]</scope>
    <source>
        <strain evidence="7 8">DSM 25903</strain>
    </source>
</reference>
<evidence type="ECO:0000256" key="3">
    <source>
        <dbReference type="ARBA" id="ARBA00022989"/>
    </source>
</evidence>
<gene>
    <name evidence="7" type="ORF">EV668_1209</name>
</gene>
<comment type="subcellular location">
    <subcellularLocation>
        <location evidence="1">Membrane</location>
        <topology evidence="1">Multi-pass membrane protein</topology>
    </subcellularLocation>
</comment>
<proteinExistence type="predicted"/>
<name>A0A4R7C5U8_9HYPH</name>
<feature type="transmembrane region" description="Helical" evidence="5">
    <location>
        <begin position="223"/>
        <end position="243"/>
    </location>
</feature>
<sequence>MPALSDRLDALAFGLLAVMPLGMALINRSAQPILIAAMLAALAARASCGELAETRRRMERTLRRPLGLVCLAYLAFALVSITWGHHPRTSISMFAEVAGSAGAALVLHAALPRPVPSWAWKLAVAAMALGCVTILGELASGMAIRGSLGARNFVFIFKRSVTAMLVLFWPIAAYLWITGRRSIAGALLLLFAIAIYAAHSSGAAMGLAAGLALAGLAALSQRTASLAIAAALGLALAVAPVLGDAAERLLPERIVERLHFAHADQRLEVWQSFGEVVKRRPIGGAGFGTSTKMAQEPVAQEVPAERRVMLGAWHPHNGYLQIWAETGAVGALLAGAALMLLAFGIGRLPRPAAIATAALVASAAAVLLVGHGIWQGWWSAVIGTAAFWLARLPEPR</sequence>
<dbReference type="PANTHER" id="PTHR37422">
    <property type="entry name" value="TEICHURONIC ACID BIOSYNTHESIS PROTEIN TUAE"/>
    <property type="match status" value="1"/>
</dbReference>
<dbReference type="Proteomes" id="UP000295122">
    <property type="component" value="Unassembled WGS sequence"/>
</dbReference>
<keyword evidence="4 5" id="KW-0472">Membrane</keyword>
<dbReference type="RefSeq" id="WP_166652356.1">
    <property type="nucleotide sequence ID" value="NZ_SNZR01000011.1"/>
</dbReference>
<feature type="transmembrane region" description="Helical" evidence="5">
    <location>
        <begin position="322"/>
        <end position="345"/>
    </location>
</feature>
<evidence type="ECO:0000259" key="6">
    <source>
        <dbReference type="Pfam" id="PF04932"/>
    </source>
</evidence>
<keyword evidence="8" id="KW-1185">Reference proteome</keyword>
<feature type="transmembrane region" description="Helical" evidence="5">
    <location>
        <begin position="352"/>
        <end position="370"/>
    </location>
</feature>
<protein>
    <submittedName>
        <fullName evidence="7">O-antigen ligase</fullName>
    </submittedName>
</protein>
<accession>A0A4R7C5U8</accession>
<feature type="transmembrane region" description="Helical" evidence="5">
    <location>
        <begin position="156"/>
        <end position="177"/>
    </location>
</feature>
<dbReference type="PANTHER" id="PTHR37422:SF13">
    <property type="entry name" value="LIPOPOLYSACCHARIDE BIOSYNTHESIS PROTEIN PA4999-RELATED"/>
    <property type="match status" value="1"/>
</dbReference>
<evidence type="ECO:0000256" key="2">
    <source>
        <dbReference type="ARBA" id="ARBA00022692"/>
    </source>
</evidence>
<feature type="transmembrane region" description="Helical" evidence="5">
    <location>
        <begin position="7"/>
        <end position="26"/>
    </location>
</feature>
<feature type="transmembrane region" description="Helical" evidence="5">
    <location>
        <begin position="183"/>
        <end position="216"/>
    </location>
</feature>
<dbReference type="Pfam" id="PF04932">
    <property type="entry name" value="Wzy_C"/>
    <property type="match status" value="1"/>
</dbReference>
<dbReference type="GO" id="GO:0016020">
    <property type="term" value="C:membrane"/>
    <property type="evidence" value="ECO:0007669"/>
    <property type="project" value="UniProtKB-SubCell"/>
</dbReference>
<feature type="domain" description="O-antigen ligase-related" evidence="6">
    <location>
        <begin position="187"/>
        <end position="333"/>
    </location>
</feature>